<accession>A0A918U7C1</accession>
<dbReference type="AlphaFoldDB" id="A0A918U7C1"/>
<protein>
    <recommendedName>
        <fullName evidence="3">Sulfotransferase</fullName>
    </recommendedName>
</protein>
<evidence type="ECO:0008006" key="3">
    <source>
        <dbReference type="Google" id="ProtNLM"/>
    </source>
</evidence>
<keyword evidence="2" id="KW-1185">Reference proteome</keyword>
<organism evidence="1 2">
    <name type="scientific">Streptomyces minutiscleroticus</name>
    <dbReference type="NCBI Taxonomy" id="68238"/>
    <lineage>
        <taxon>Bacteria</taxon>
        <taxon>Bacillati</taxon>
        <taxon>Actinomycetota</taxon>
        <taxon>Actinomycetes</taxon>
        <taxon>Kitasatosporales</taxon>
        <taxon>Streptomycetaceae</taxon>
        <taxon>Streptomyces</taxon>
    </lineage>
</organism>
<dbReference type="Proteomes" id="UP000619244">
    <property type="component" value="Unassembled WGS sequence"/>
</dbReference>
<evidence type="ECO:0000313" key="1">
    <source>
        <dbReference type="EMBL" id="GGY04912.1"/>
    </source>
</evidence>
<comment type="caution">
    <text evidence="1">The sequence shown here is derived from an EMBL/GenBank/DDBJ whole genome shotgun (WGS) entry which is preliminary data.</text>
</comment>
<proteinExistence type="predicted"/>
<sequence>MSPVRSGSTLLRMLLDAHSELHSPHELHIRRLEVGFEPSMLDYGRKDDSQVVKGLGDWRDKIRTGRVQAGRELPEDDEIPDLLRPMCVSWGHAS</sequence>
<evidence type="ECO:0000313" key="2">
    <source>
        <dbReference type="Proteomes" id="UP000619244"/>
    </source>
</evidence>
<dbReference type="EMBL" id="BMVU01000054">
    <property type="protein sequence ID" value="GGY04912.1"/>
    <property type="molecule type" value="Genomic_DNA"/>
</dbReference>
<reference evidence="1" key="2">
    <citation type="submission" date="2020-09" db="EMBL/GenBank/DDBJ databases">
        <authorList>
            <person name="Sun Q."/>
            <person name="Ohkuma M."/>
        </authorList>
    </citation>
    <scope>NUCLEOTIDE SEQUENCE</scope>
    <source>
        <strain evidence="1">JCM 4790</strain>
    </source>
</reference>
<reference evidence="1" key="1">
    <citation type="journal article" date="2014" name="Int. J. Syst. Evol. Microbiol.">
        <title>Complete genome sequence of Corynebacterium casei LMG S-19264T (=DSM 44701T), isolated from a smear-ripened cheese.</title>
        <authorList>
            <consortium name="US DOE Joint Genome Institute (JGI-PGF)"/>
            <person name="Walter F."/>
            <person name="Albersmeier A."/>
            <person name="Kalinowski J."/>
            <person name="Ruckert C."/>
        </authorList>
    </citation>
    <scope>NUCLEOTIDE SEQUENCE</scope>
    <source>
        <strain evidence="1">JCM 4790</strain>
    </source>
</reference>
<dbReference type="InterPro" id="IPR027417">
    <property type="entry name" value="P-loop_NTPase"/>
</dbReference>
<name>A0A918U7C1_9ACTN</name>
<dbReference type="Gene3D" id="3.40.50.300">
    <property type="entry name" value="P-loop containing nucleotide triphosphate hydrolases"/>
    <property type="match status" value="1"/>
</dbReference>
<dbReference type="SUPFAM" id="SSF52540">
    <property type="entry name" value="P-loop containing nucleoside triphosphate hydrolases"/>
    <property type="match status" value="1"/>
</dbReference>
<gene>
    <name evidence="1" type="ORF">GCM10010358_67990</name>
</gene>